<proteinExistence type="predicted"/>
<evidence type="ECO:0000313" key="1">
    <source>
        <dbReference type="EMBL" id="RUA22234.1"/>
    </source>
</evidence>
<gene>
    <name evidence="1" type="ORF">DSL92_07020</name>
</gene>
<reference evidence="1" key="1">
    <citation type="submission" date="2018-12" db="EMBL/GenBank/DDBJ databases">
        <authorList>
            <person name="Jadhav K."/>
            <person name="Kushwaha B."/>
            <person name="Jadhav I."/>
        </authorList>
    </citation>
    <scope>NUCLEOTIDE SEQUENCE [LARGE SCALE GENOMIC DNA]</scope>
    <source>
        <strain evidence="1">SBS 10</strain>
    </source>
</reference>
<protein>
    <submittedName>
        <fullName evidence="1">Uncharacterized protein</fullName>
    </submittedName>
</protein>
<accession>A0A3S0NDU2</accession>
<comment type="caution">
    <text evidence="1">The sequence shown here is derived from an EMBL/GenBank/DDBJ whole genome shotgun (WGS) entry which is preliminary data.</text>
</comment>
<sequence length="73" mass="8016">MLAMMVHRHHPLAALDRQTLDAIFSRTRRFERAHHPAVIAGAGGTRAYLSKCMATNLAPALRASVSRAGPVRR</sequence>
<organism evidence="1">
    <name type="scientific">Billgrantia gudaonensis</name>
    <dbReference type="NCBI Taxonomy" id="376427"/>
    <lineage>
        <taxon>Bacteria</taxon>
        <taxon>Pseudomonadati</taxon>
        <taxon>Pseudomonadota</taxon>
        <taxon>Gammaproteobacteria</taxon>
        <taxon>Oceanospirillales</taxon>
        <taxon>Halomonadaceae</taxon>
        <taxon>Billgrantia</taxon>
    </lineage>
</organism>
<name>A0A3S0NDU2_9GAMM</name>
<dbReference type="AlphaFoldDB" id="A0A3S0NDU2"/>
<dbReference type="EMBL" id="RXHI01000021">
    <property type="protein sequence ID" value="RUA22234.1"/>
    <property type="molecule type" value="Genomic_DNA"/>
</dbReference>